<name>A0ACC3C398_PYRYE</name>
<evidence type="ECO:0000313" key="2">
    <source>
        <dbReference type="Proteomes" id="UP000798662"/>
    </source>
</evidence>
<keyword evidence="2" id="KW-1185">Reference proteome</keyword>
<sequence length="202" mass="20667">MEKLRKRYRTFEAKREVLLQYDAFLVEDRVELLLLVKEAKRVLRSTVVCMFQGGTCLAIKAGHTGMAPAALAVNVRDVPRVEATQAPLGWANVPASTSRQDLVRAKAPKGGAAGVEGVEGAETAPAKAAAAVESAKAAVAALTAAAVDTVTAVEVAASVDAGKSGKSGKGATGQAGCPHGGRHKPGSPGDRRAHQTHPSGGV</sequence>
<accession>A0ACC3C398</accession>
<dbReference type="Proteomes" id="UP000798662">
    <property type="component" value="Chromosome 2"/>
</dbReference>
<proteinExistence type="predicted"/>
<gene>
    <name evidence="1" type="ORF">I4F81_006795</name>
</gene>
<evidence type="ECO:0000313" key="1">
    <source>
        <dbReference type="EMBL" id="KAK1864246.1"/>
    </source>
</evidence>
<reference evidence="1" key="1">
    <citation type="submission" date="2019-11" db="EMBL/GenBank/DDBJ databases">
        <title>Nori genome reveals adaptations in red seaweeds to the harsh intertidal environment.</title>
        <authorList>
            <person name="Wang D."/>
            <person name="Mao Y."/>
        </authorList>
    </citation>
    <scope>NUCLEOTIDE SEQUENCE</scope>
    <source>
        <tissue evidence="1">Gametophyte</tissue>
    </source>
</reference>
<dbReference type="EMBL" id="CM020619">
    <property type="protein sequence ID" value="KAK1864246.1"/>
    <property type="molecule type" value="Genomic_DNA"/>
</dbReference>
<protein>
    <submittedName>
        <fullName evidence="1">Uncharacterized protein</fullName>
    </submittedName>
</protein>
<organism evidence="1 2">
    <name type="scientific">Pyropia yezoensis</name>
    <name type="common">Susabi-nori</name>
    <name type="synonym">Porphyra yezoensis</name>
    <dbReference type="NCBI Taxonomy" id="2788"/>
    <lineage>
        <taxon>Eukaryota</taxon>
        <taxon>Rhodophyta</taxon>
        <taxon>Bangiophyceae</taxon>
        <taxon>Bangiales</taxon>
        <taxon>Bangiaceae</taxon>
        <taxon>Pyropia</taxon>
    </lineage>
</organism>
<comment type="caution">
    <text evidence="1">The sequence shown here is derived from an EMBL/GenBank/DDBJ whole genome shotgun (WGS) entry which is preliminary data.</text>
</comment>